<name>A0A850Q7G1_9RHOB</name>
<dbReference type="Proteomes" id="UP000523601">
    <property type="component" value="Unassembled WGS sequence"/>
</dbReference>
<dbReference type="InterPro" id="IPR049809">
    <property type="entry name" value="YehF/YfeS-like_WGR"/>
</dbReference>
<evidence type="ECO:0000313" key="4">
    <source>
        <dbReference type="Proteomes" id="UP000523601"/>
    </source>
</evidence>
<dbReference type="Proteomes" id="UP000592216">
    <property type="component" value="Unassembled WGS sequence"/>
</dbReference>
<reference evidence="4 5" key="1">
    <citation type="submission" date="2020-04" db="EMBL/GenBank/DDBJ databases">
        <title>Donghicola sp., a member of the Rhodobacteraceae family isolated from mangrove forest in Thailand.</title>
        <authorList>
            <person name="Charoenyingcharoen P."/>
            <person name="Yukphan P."/>
        </authorList>
    </citation>
    <scope>NUCLEOTIDE SEQUENCE [LARGE SCALE GENOMIC DNA]</scope>
    <source>
        <strain evidence="2 5">B5-SW-15</strain>
        <strain evidence="3 4">C2-DW-16</strain>
    </source>
</reference>
<dbReference type="EMBL" id="JABCJE010000002">
    <property type="protein sequence ID" value="NVO22680.1"/>
    <property type="molecule type" value="Genomic_DNA"/>
</dbReference>
<gene>
    <name evidence="3" type="ORF">HJ526_09365</name>
    <name evidence="2" type="ORF">HJ536_04855</name>
</gene>
<evidence type="ECO:0000313" key="3">
    <source>
        <dbReference type="EMBL" id="NVO27626.1"/>
    </source>
</evidence>
<protein>
    <submittedName>
        <fullName evidence="2">WGR domain-containing protein</fullName>
    </submittedName>
</protein>
<dbReference type="SUPFAM" id="SSF142921">
    <property type="entry name" value="WGR domain-like"/>
    <property type="match status" value="1"/>
</dbReference>
<keyword evidence="4" id="KW-1185">Reference proteome</keyword>
<dbReference type="InterPro" id="IPR008893">
    <property type="entry name" value="WGR_domain"/>
</dbReference>
<dbReference type="CDD" id="cd07996">
    <property type="entry name" value="WGR_MMR_like"/>
    <property type="match status" value="1"/>
</dbReference>
<dbReference type="RefSeq" id="WP_176854040.1">
    <property type="nucleotide sequence ID" value="NZ_JABCJD010000004.1"/>
</dbReference>
<evidence type="ECO:0000259" key="1">
    <source>
        <dbReference type="PROSITE" id="PS51977"/>
    </source>
</evidence>
<accession>A0A850Q7G1</accession>
<dbReference type="EMBL" id="JABCJD010000004">
    <property type="protein sequence ID" value="NVO27626.1"/>
    <property type="molecule type" value="Genomic_DNA"/>
</dbReference>
<feature type="domain" description="WGR" evidence="1">
    <location>
        <begin position="1"/>
        <end position="83"/>
    </location>
</feature>
<evidence type="ECO:0000313" key="2">
    <source>
        <dbReference type="EMBL" id="NVO22680.1"/>
    </source>
</evidence>
<dbReference type="Pfam" id="PF05406">
    <property type="entry name" value="WGR"/>
    <property type="match status" value="1"/>
</dbReference>
<comment type="caution">
    <text evidence="2">The sequence shown here is derived from an EMBL/GenBank/DDBJ whole genome shotgun (WGS) entry which is preliminary data.</text>
</comment>
<evidence type="ECO:0000313" key="5">
    <source>
        <dbReference type="Proteomes" id="UP000592216"/>
    </source>
</evidence>
<proteinExistence type="predicted"/>
<dbReference type="PROSITE" id="PS51977">
    <property type="entry name" value="WGR"/>
    <property type="match status" value="1"/>
</dbReference>
<organism evidence="2 5">
    <name type="scientific">Donghicola mangrovi</name>
    <dbReference type="NCBI Taxonomy" id="2729614"/>
    <lineage>
        <taxon>Bacteria</taxon>
        <taxon>Pseudomonadati</taxon>
        <taxon>Pseudomonadota</taxon>
        <taxon>Alphaproteobacteria</taxon>
        <taxon>Rhodobacterales</taxon>
        <taxon>Roseobacteraceae</taxon>
        <taxon>Donghicola</taxon>
    </lineage>
</organism>
<dbReference type="InterPro" id="IPR036930">
    <property type="entry name" value="WGR_dom_sf"/>
</dbReference>
<sequence>MQIRLEKVNHIRRQRSYCVITTGQTLFGEWFVQREFGRIGSNGAQQRVDYVASWQEAYEAWEAIKRETCRKGYAPIPVQLRLF</sequence>
<dbReference type="AlphaFoldDB" id="A0A850Q7G1"/>